<protein>
    <submittedName>
        <fullName evidence="1">Uncharacterized protein</fullName>
    </submittedName>
</protein>
<dbReference type="EMBL" id="AZAC01000005">
    <property type="protein sequence ID" value="KIX15061.1"/>
    <property type="molecule type" value="Genomic_DNA"/>
</dbReference>
<dbReference type="AlphaFoldDB" id="A0A0D2JH59"/>
<evidence type="ECO:0000313" key="2">
    <source>
        <dbReference type="Proteomes" id="UP000032233"/>
    </source>
</evidence>
<sequence length="95" mass="10932">MEAGRLWLELNDLALQLDLEVRMEHLEDSEGYQASSGFCRLGGRMVVFIDPRYSMGERCRQLGLALLNAGDLDDLFMVPYVRDFLTKLESEQIEM</sequence>
<dbReference type="Proteomes" id="UP000032233">
    <property type="component" value="Unassembled WGS sequence"/>
</dbReference>
<name>A0A0D2JH59_9BACT</name>
<reference evidence="1 2" key="1">
    <citation type="submission" date="2013-11" db="EMBL/GenBank/DDBJ databases">
        <title>Metagenomic analysis of a methanogenic consortium involved in long chain n-alkane degradation.</title>
        <authorList>
            <person name="Davidova I.A."/>
            <person name="Callaghan A.V."/>
            <person name="Wawrik B."/>
            <person name="Pruitt S."/>
            <person name="Marks C."/>
            <person name="Duncan K.E."/>
            <person name="Suflita J.M."/>
        </authorList>
    </citation>
    <scope>NUCLEOTIDE SEQUENCE [LARGE SCALE GENOMIC DNA]</scope>
    <source>
        <strain evidence="1 2">SPR</strain>
    </source>
</reference>
<dbReference type="InParanoid" id="A0A0D2JH59"/>
<dbReference type="RefSeq" id="WP_044347320.1">
    <property type="nucleotide sequence ID" value="NZ_AZAC01000005.1"/>
</dbReference>
<keyword evidence="2" id="KW-1185">Reference proteome</keyword>
<proteinExistence type="predicted"/>
<comment type="caution">
    <text evidence="1">The sequence shown here is derived from an EMBL/GenBank/DDBJ whole genome shotgun (WGS) entry which is preliminary data.</text>
</comment>
<gene>
    <name evidence="1" type="ORF">X474_06025</name>
</gene>
<evidence type="ECO:0000313" key="1">
    <source>
        <dbReference type="EMBL" id="KIX15061.1"/>
    </source>
</evidence>
<accession>A0A0D2JH59</accession>
<organism evidence="1 2">
    <name type="scientific">Dethiosulfatarculus sandiegensis</name>
    <dbReference type="NCBI Taxonomy" id="1429043"/>
    <lineage>
        <taxon>Bacteria</taxon>
        <taxon>Pseudomonadati</taxon>
        <taxon>Thermodesulfobacteriota</taxon>
        <taxon>Desulfarculia</taxon>
        <taxon>Desulfarculales</taxon>
        <taxon>Desulfarculaceae</taxon>
        <taxon>Dethiosulfatarculus</taxon>
    </lineage>
</organism>
<dbReference type="STRING" id="1429043.X474_06025"/>